<dbReference type="GO" id="GO:0003677">
    <property type="term" value="F:DNA binding"/>
    <property type="evidence" value="ECO:0007669"/>
    <property type="project" value="InterPro"/>
</dbReference>
<dbReference type="EMBL" id="JAAGYU010000209">
    <property type="protein sequence ID" value="NEL78841.1"/>
    <property type="molecule type" value="Genomic_DNA"/>
</dbReference>
<accession>A0A6P0FPK2</accession>
<gene>
    <name evidence="5" type="ORF">G3W61_21775</name>
</gene>
<sequence length="256" mass="28813">MLQLHHGDCLDIMTKLPSRSVDLILCDLPYGTTACAWDSVIPMNALWAHYKRVLRGNGAVVLTGSQPFTSTLITSNLEWFKYCWVWVKNRPTNFAHAKNKPMKKHEDICVFSPGTTVHASQSQSRMSYNPQGVQDISPKRVMKKTSEKTDAFFADRPGHREFERKQTGFPHTILEFPTDQLGLHPTAKPVALMEYLIRTYTERGGVVMDNCMGSGTTGVAAVNTDRSFIGIERDKKYFQVSANRINAALDERLLSS</sequence>
<dbReference type="InterPro" id="IPR029063">
    <property type="entry name" value="SAM-dependent_MTases_sf"/>
</dbReference>
<proteinExistence type="inferred from homology"/>
<dbReference type="EC" id="2.1.1.-" evidence="3"/>
<keyword evidence="1 5" id="KW-0489">Methyltransferase</keyword>
<evidence type="ECO:0000256" key="2">
    <source>
        <dbReference type="ARBA" id="ARBA00022679"/>
    </source>
</evidence>
<keyword evidence="2 5" id="KW-0808">Transferase</keyword>
<reference evidence="5 6" key="1">
    <citation type="submission" date="2019-11" db="EMBL/GenBank/DDBJ databases">
        <title>Genome-resolved metagenomics to study the prevalence of co-infection and intraspecific heterogeneity among plant pathogen metapopulations.</title>
        <authorList>
            <person name="Newberry E."/>
            <person name="Bhandari R."/>
            <person name="Kemble J."/>
            <person name="Sikora E."/>
            <person name="Potnis N."/>
        </authorList>
    </citation>
    <scope>NUCLEOTIDE SEQUENCE [LARGE SCALE GENOMIC DNA]</scope>
    <source>
        <strain evidence="5">Xp_Tom_Tuscaloosa_18b</strain>
    </source>
</reference>
<name>A0A6P0FPK2_XANPE</name>
<dbReference type="InterPro" id="IPR002941">
    <property type="entry name" value="DNA_methylase_N4/N6"/>
</dbReference>
<evidence type="ECO:0000313" key="6">
    <source>
        <dbReference type="Proteomes" id="UP000471082"/>
    </source>
</evidence>
<evidence type="ECO:0000256" key="1">
    <source>
        <dbReference type="ARBA" id="ARBA00022603"/>
    </source>
</evidence>
<protein>
    <recommendedName>
        <fullName evidence="3">Methyltransferase</fullName>
        <ecNumber evidence="3">2.1.1.-</ecNumber>
    </recommendedName>
</protein>
<feature type="domain" description="DNA methylase N-4/N-6" evidence="4">
    <location>
        <begin position="21"/>
        <end position="241"/>
    </location>
</feature>
<comment type="similarity">
    <text evidence="3">Belongs to the N(4)/N(6)-methyltransferase family.</text>
</comment>
<dbReference type="AlphaFoldDB" id="A0A6P0FPK2"/>
<dbReference type="InterPro" id="IPR001091">
    <property type="entry name" value="RM_Methyltransferase"/>
</dbReference>
<comment type="caution">
    <text evidence="5">The sequence shown here is derived from an EMBL/GenBank/DDBJ whole genome shotgun (WGS) entry which is preliminary data.</text>
</comment>
<evidence type="ECO:0000259" key="4">
    <source>
        <dbReference type="Pfam" id="PF01555"/>
    </source>
</evidence>
<dbReference type="Gene3D" id="3.40.50.150">
    <property type="entry name" value="Vaccinia Virus protein VP39"/>
    <property type="match status" value="1"/>
</dbReference>
<dbReference type="Pfam" id="PF01555">
    <property type="entry name" value="N6_N4_Mtase"/>
    <property type="match status" value="1"/>
</dbReference>
<organism evidence="5 6">
    <name type="scientific">Xanthomonas perforans</name>
    <dbReference type="NCBI Taxonomy" id="442694"/>
    <lineage>
        <taxon>Bacteria</taxon>
        <taxon>Pseudomonadati</taxon>
        <taxon>Pseudomonadota</taxon>
        <taxon>Gammaproteobacteria</taxon>
        <taxon>Lysobacterales</taxon>
        <taxon>Lysobacteraceae</taxon>
        <taxon>Xanthomonas</taxon>
    </lineage>
</organism>
<dbReference type="PRINTS" id="PR00508">
    <property type="entry name" value="S21N4MTFRASE"/>
</dbReference>
<dbReference type="Proteomes" id="UP000471082">
    <property type="component" value="Unassembled WGS sequence"/>
</dbReference>
<dbReference type="GO" id="GO:0008170">
    <property type="term" value="F:N-methyltransferase activity"/>
    <property type="evidence" value="ECO:0007669"/>
    <property type="project" value="InterPro"/>
</dbReference>
<evidence type="ECO:0000313" key="5">
    <source>
        <dbReference type="EMBL" id="NEL78841.1"/>
    </source>
</evidence>
<dbReference type="GO" id="GO:0032259">
    <property type="term" value="P:methylation"/>
    <property type="evidence" value="ECO:0007669"/>
    <property type="project" value="UniProtKB-KW"/>
</dbReference>
<evidence type="ECO:0000256" key="3">
    <source>
        <dbReference type="RuleBase" id="RU362026"/>
    </source>
</evidence>
<dbReference type="SUPFAM" id="SSF53335">
    <property type="entry name" value="S-adenosyl-L-methionine-dependent methyltransferases"/>
    <property type="match status" value="1"/>
</dbReference>